<dbReference type="Proteomes" id="UP000000492">
    <property type="component" value="Chromosome"/>
</dbReference>
<evidence type="ECO:0000313" key="1">
    <source>
        <dbReference type="EMBL" id="AEI09235.1"/>
    </source>
</evidence>
<dbReference type="InterPro" id="IPR006450">
    <property type="entry name" value="Phage_HK97_gp6-like"/>
</dbReference>
<reference evidence="1 2" key="1">
    <citation type="journal article" date="2012" name="BMC Genomics">
        <title>Complete genome sequence, lifestyle, and multi-drug resistance of the human pathogen Corynebacterium resistens DSM 45100 isolated from blood samples of a leukemia patient.</title>
        <authorList>
            <person name="Schroder J."/>
            <person name="Maus I."/>
            <person name="Meyer K."/>
            <person name="Wordemann S."/>
            <person name="Blom J."/>
            <person name="Jaenicke S."/>
            <person name="Schneider J."/>
            <person name="Trost E."/>
            <person name="Tauch A."/>
        </authorList>
    </citation>
    <scope>NUCLEOTIDE SEQUENCE [LARGE SCALE GENOMIC DNA]</scope>
    <source>
        <strain evidence="2">DSM 45100 / JCM 12819 / CCUG 50093 / GTC 2026 / SICGH 158</strain>
    </source>
</reference>
<gene>
    <name evidence="1" type="ordered locus">CRES_0879</name>
</gene>
<dbReference type="Pfam" id="PF05135">
    <property type="entry name" value="Phage_connect_1"/>
    <property type="match status" value="1"/>
</dbReference>
<organism evidence="1 2">
    <name type="scientific">Corynebacterium resistens (strain DSM 45100 / JCM 12819 / GTC 2026 / SICGH 158)</name>
    <dbReference type="NCBI Taxonomy" id="662755"/>
    <lineage>
        <taxon>Bacteria</taxon>
        <taxon>Bacillati</taxon>
        <taxon>Actinomycetota</taxon>
        <taxon>Actinomycetes</taxon>
        <taxon>Mycobacteriales</taxon>
        <taxon>Corynebacteriaceae</taxon>
        <taxon>Corynebacterium</taxon>
    </lineage>
</organism>
<dbReference type="EMBL" id="CP002857">
    <property type="protein sequence ID" value="AEI09235.1"/>
    <property type="molecule type" value="Genomic_DNA"/>
</dbReference>
<keyword evidence="2" id="KW-1185">Reference proteome</keyword>
<proteinExistence type="predicted"/>
<name>F8E171_CORRG</name>
<dbReference type="KEGG" id="crd:CRES_0879"/>
<dbReference type="Gene3D" id="1.10.3230.30">
    <property type="entry name" value="Phage gp6-like head-tail connector protein"/>
    <property type="match status" value="1"/>
</dbReference>
<dbReference type="eggNOG" id="ENOG50322H6">
    <property type="taxonomic scope" value="Bacteria"/>
</dbReference>
<dbReference type="HOGENOM" id="CLU_176957_0_0_11"/>
<protein>
    <submittedName>
        <fullName evidence="1">Hypothetical phage protein</fullName>
    </submittedName>
</protein>
<sequence length="107" mass="11938">MAAMNQELVGQVKANLILAHDEDDELIAHLVAAATSYATAYQHLPEDYYEAHEMPGSTRQAIVMLASHFYESRDGSTAGFWSDKPDAAKAMWGAVNTLLRLEREWKV</sequence>
<dbReference type="InterPro" id="IPR021146">
    <property type="entry name" value="Phage_gp6-like_head-tail"/>
</dbReference>
<evidence type="ECO:0000313" key="2">
    <source>
        <dbReference type="Proteomes" id="UP000000492"/>
    </source>
</evidence>
<dbReference type="STRING" id="662755.CRES_0879"/>
<dbReference type="NCBIfam" id="TIGR01560">
    <property type="entry name" value="put_DNA_pack"/>
    <property type="match status" value="1"/>
</dbReference>
<dbReference type="CDD" id="cd08054">
    <property type="entry name" value="gp6"/>
    <property type="match status" value="1"/>
</dbReference>
<accession>F8E171</accession>
<dbReference type="AlphaFoldDB" id="F8E171"/>